<evidence type="ECO:0000313" key="1">
    <source>
        <dbReference type="EMBL" id="SDM25607.1"/>
    </source>
</evidence>
<dbReference type="STRING" id="582672.SAMN05216360_101345"/>
<dbReference type="OrthoDB" id="7999116at2"/>
<dbReference type="RefSeq" id="WP_091712761.1">
    <property type="nucleotide sequence ID" value="NZ_FNHS01000001.1"/>
</dbReference>
<reference evidence="2" key="1">
    <citation type="submission" date="2016-10" db="EMBL/GenBank/DDBJ databases">
        <authorList>
            <person name="Varghese N."/>
            <person name="Submissions S."/>
        </authorList>
    </citation>
    <scope>NUCLEOTIDE SEQUENCE [LARGE SCALE GENOMIC DNA]</scope>
    <source>
        <strain evidence="2">BL47</strain>
    </source>
</reference>
<proteinExistence type="predicted"/>
<dbReference type="AlphaFoldDB" id="A0A1G9RRK6"/>
<accession>A0A1G9RRK6</accession>
<keyword evidence="2" id="KW-1185">Reference proteome</keyword>
<protein>
    <submittedName>
        <fullName evidence="1">Uncharacterized protein</fullName>
    </submittedName>
</protein>
<gene>
    <name evidence="1" type="ORF">SAMN05216360_101345</name>
</gene>
<sequence>MTTEIRIPGRTVNLDRLKPGTCYLAAGPAGPDLALVVIWEGRRGALLLNRRSGARGDLPVLSRLTSDVDVLELQGAVLVPSGAIGDIAFGRAEASPAALHLGDGRAYLCGRDGHGRLATFDVVSGVASAIDPADLPHARRWRVIVPEADGVVTVYESSGTD</sequence>
<evidence type="ECO:0000313" key="2">
    <source>
        <dbReference type="Proteomes" id="UP000198704"/>
    </source>
</evidence>
<dbReference type="EMBL" id="FNHS01000001">
    <property type="protein sequence ID" value="SDM25607.1"/>
    <property type="molecule type" value="Genomic_DNA"/>
</dbReference>
<organism evidence="1 2">
    <name type="scientific">Methylobacterium phyllostachyos</name>
    <dbReference type="NCBI Taxonomy" id="582672"/>
    <lineage>
        <taxon>Bacteria</taxon>
        <taxon>Pseudomonadati</taxon>
        <taxon>Pseudomonadota</taxon>
        <taxon>Alphaproteobacteria</taxon>
        <taxon>Hyphomicrobiales</taxon>
        <taxon>Methylobacteriaceae</taxon>
        <taxon>Methylobacterium</taxon>
    </lineage>
</organism>
<dbReference type="Proteomes" id="UP000198704">
    <property type="component" value="Unassembled WGS sequence"/>
</dbReference>
<name>A0A1G9RRK6_9HYPH</name>